<dbReference type="PANTHER" id="PTHR38133">
    <property type="entry name" value="SLR1429 PROTEIN"/>
    <property type="match status" value="1"/>
</dbReference>
<dbReference type="Proteomes" id="UP001160334">
    <property type="component" value="Unassembled WGS sequence"/>
</dbReference>
<protein>
    <submittedName>
        <fullName evidence="1">Zn finger protein</fullName>
    </submittedName>
</protein>
<evidence type="ECO:0000313" key="1">
    <source>
        <dbReference type="EMBL" id="MDH6281335.1"/>
    </source>
</evidence>
<evidence type="ECO:0000313" key="2">
    <source>
        <dbReference type="Proteomes" id="UP001160334"/>
    </source>
</evidence>
<proteinExistence type="predicted"/>
<dbReference type="EMBL" id="JARXVC010000005">
    <property type="protein sequence ID" value="MDH6281335.1"/>
    <property type="molecule type" value="Genomic_DNA"/>
</dbReference>
<name>A0ABT6MAS0_9NOCA</name>
<comment type="caution">
    <text evidence="1">The sequence shown here is derived from an EMBL/GenBank/DDBJ whole genome shotgun (WGS) entry which is preliminary data.</text>
</comment>
<keyword evidence="2" id="KW-1185">Reference proteome</keyword>
<accession>A0ABT6MAS0</accession>
<dbReference type="RefSeq" id="WP_280760657.1">
    <property type="nucleotide sequence ID" value="NZ_JARXVC010000005.1"/>
</dbReference>
<reference evidence="1 2" key="1">
    <citation type="submission" date="2023-04" db="EMBL/GenBank/DDBJ databases">
        <title>Forest soil microbial communities from Buena Vista Peninsula, Colon Province, Panama.</title>
        <authorList>
            <person name="Bouskill N."/>
        </authorList>
    </citation>
    <scope>NUCLEOTIDE SEQUENCE [LARGE SCALE GENOMIC DNA]</scope>
    <source>
        <strain evidence="1 2">CFH S0262</strain>
    </source>
</reference>
<gene>
    <name evidence="1" type="ORF">M2280_002555</name>
</gene>
<organism evidence="1 2">
    <name type="scientific">Prescottella agglutinans</name>
    <dbReference type="NCBI Taxonomy" id="1644129"/>
    <lineage>
        <taxon>Bacteria</taxon>
        <taxon>Bacillati</taxon>
        <taxon>Actinomycetota</taxon>
        <taxon>Actinomycetes</taxon>
        <taxon>Mycobacteriales</taxon>
        <taxon>Nocardiaceae</taxon>
        <taxon>Prescottella</taxon>
    </lineage>
</organism>
<sequence>MGAAFGVTAWGRTWLRTIESTATSAPNPALPQARALARRGSVTIGSVGGGAIRAEVTARGRTFPVAIDVPLWGRGEVVVVRKILGSVGARDRRILAGEIPDAIVADLKDRGISVAVEIPDCVVTCGCTSRRRSCVHHLAVVYCLAQRIDEEPALAVALREKRAPRAGSAPSGDIDRILLTEVDAASYYGT</sequence>
<dbReference type="PANTHER" id="PTHR38133:SF1">
    <property type="entry name" value="SLR1429 PROTEIN"/>
    <property type="match status" value="1"/>
</dbReference>